<dbReference type="PROSITE" id="PS50297">
    <property type="entry name" value="ANK_REP_REGION"/>
    <property type="match status" value="3"/>
</dbReference>
<dbReference type="Gene3D" id="1.25.40.20">
    <property type="entry name" value="Ankyrin repeat-containing domain"/>
    <property type="match status" value="2"/>
</dbReference>
<dbReference type="InterPro" id="IPR002110">
    <property type="entry name" value="Ankyrin_rpt"/>
</dbReference>
<dbReference type="PRINTS" id="PR01415">
    <property type="entry name" value="ANKYRIN"/>
</dbReference>
<protein>
    <recommendedName>
        <fullName evidence="6">PRANC domain-containing protein</fullName>
    </recommendedName>
</protein>
<dbReference type="SMART" id="SM00248">
    <property type="entry name" value="ANK"/>
    <property type="match status" value="4"/>
</dbReference>
<dbReference type="InterPro" id="IPR051637">
    <property type="entry name" value="Ank_repeat_dom-contain_49"/>
</dbReference>
<evidence type="ECO:0008006" key="6">
    <source>
        <dbReference type="Google" id="ProtNLM"/>
    </source>
</evidence>
<dbReference type="InterPro" id="IPR036770">
    <property type="entry name" value="Ankyrin_rpt-contain_sf"/>
</dbReference>
<dbReference type="PANTHER" id="PTHR24180">
    <property type="entry name" value="CYCLIN-DEPENDENT KINASE INHIBITOR 2C-RELATED"/>
    <property type="match status" value="1"/>
</dbReference>
<accession>A0ABD2XDI7</accession>
<keyword evidence="2 3" id="KW-0040">ANK repeat</keyword>
<proteinExistence type="predicted"/>
<dbReference type="EMBL" id="JBJJXI010000032">
    <property type="protein sequence ID" value="KAL3403024.1"/>
    <property type="molecule type" value="Genomic_DNA"/>
</dbReference>
<evidence type="ECO:0000256" key="3">
    <source>
        <dbReference type="PROSITE-ProRule" id="PRU00023"/>
    </source>
</evidence>
<keyword evidence="1" id="KW-0677">Repeat</keyword>
<evidence type="ECO:0000313" key="5">
    <source>
        <dbReference type="Proteomes" id="UP001627154"/>
    </source>
</evidence>
<dbReference type="PROSITE" id="PS50088">
    <property type="entry name" value="ANK_REPEAT"/>
    <property type="match status" value="3"/>
</dbReference>
<reference evidence="4 5" key="1">
    <citation type="journal article" date="2024" name="bioRxiv">
        <title>A reference genome for Trichogramma kaykai: A tiny desert-dwelling parasitoid wasp with competing sex-ratio distorters.</title>
        <authorList>
            <person name="Culotta J."/>
            <person name="Lindsey A.R."/>
        </authorList>
    </citation>
    <scope>NUCLEOTIDE SEQUENCE [LARGE SCALE GENOMIC DNA]</scope>
    <source>
        <strain evidence="4 5">KSX58</strain>
    </source>
</reference>
<feature type="repeat" description="ANK" evidence="3">
    <location>
        <begin position="202"/>
        <end position="230"/>
    </location>
</feature>
<dbReference type="AlphaFoldDB" id="A0ABD2XDI7"/>
<dbReference type="SUPFAM" id="SSF48403">
    <property type="entry name" value="Ankyrin repeat"/>
    <property type="match status" value="1"/>
</dbReference>
<keyword evidence="5" id="KW-1185">Reference proteome</keyword>
<evidence type="ECO:0000256" key="1">
    <source>
        <dbReference type="ARBA" id="ARBA00022737"/>
    </source>
</evidence>
<gene>
    <name evidence="4" type="ORF">TKK_004168</name>
</gene>
<dbReference type="Proteomes" id="UP001627154">
    <property type="component" value="Unassembled WGS sequence"/>
</dbReference>
<feature type="repeat" description="ANK" evidence="3">
    <location>
        <begin position="79"/>
        <end position="102"/>
    </location>
</feature>
<organism evidence="4 5">
    <name type="scientific">Trichogramma kaykai</name>
    <dbReference type="NCBI Taxonomy" id="54128"/>
    <lineage>
        <taxon>Eukaryota</taxon>
        <taxon>Metazoa</taxon>
        <taxon>Ecdysozoa</taxon>
        <taxon>Arthropoda</taxon>
        <taxon>Hexapoda</taxon>
        <taxon>Insecta</taxon>
        <taxon>Pterygota</taxon>
        <taxon>Neoptera</taxon>
        <taxon>Endopterygota</taxon>
        <taxon>Hymenoptera</taxon>
        <taxon>Apocrita</taxon>
        <taxon>Proctotrupomorpha</taxon>
        <taxon>Chalcidoidea</taxon>
        <taxon>Trichogrammatidae</taxon>
        <taxon>Trichogramma</taxon>
    </lineage>
</organism>
<dbReference type="PANTHER" id="PTHR24180:SF45">
    <property type="entry name" value="POLY [ADP-RIBOSE] POLYMERASE TANKYRASE"/>
    <property type="match status" value="1"/>
</dbReference>
<comment type="caution">
    <text evidence="4">The sequence shown here is derived from an EMBL/GenBank/DDBJ whole genome shotgun (WGS) entry which is preliminary data.</text>
</comment>
<evidence type="ECO:0000313" key="4">
    <source>
        <dbReference type="EMBL" id="KAL3403024.1"/>
    </source>
</evidence>
<feature type="repeat" description="ANK" evidence="3">
    <location>
        <begin position="127"/>
        <end position="159"/>
    </location>
</feature>
<evidence type="ECO:0000256" key="2">
    <source>
        <dbReference type="ARBA" id="ARBA00023043"/>
    </source>
</evidence>
<sequence>MSMYKNEFVGCHLHQQTFDILRSLLRSGANPTLVNKDGEIPLHIVCDLYGLHDVESFSMLFELSNDKYHPVQLNAKCKGGKTPLHLVLYSNNKEVAEFLLRRDLVEIFFKVSDELNQQLQIDARNSRGKTPLYLAFKSGNKKMIEQLLRRGADPNLAKKHDKSTPLHFICTKSSGNDMVGVFLKIMKEDRRETSPIDARDKYGRTPLQYAVAKLSPNTVDVLLDHGAELSNFVFPSESLFDASIKFKSGINIKITSSILAVVERLETRGYELNRSDALTIMKLFAKYKLFVKSADLEVLNWQDNVRLTRKVKETMISPSLSLYDLLQLRPKEVVKRITFKEYFEFARCSEKLRMLREKEFEACIVAHLCEKLSRRFFQSWTLYPFWDLIHKRLPLECCDMILNNLTNEDLYHIFVSADEQSS</sequence>
<name>A0ABD2XDI7_9HYME</name>
<dbReference type="Pfam" id="PF12796">
    <property type="entry name" value="Ank_2"/>
    <property type="match status" value="2"/>
</dbReference>